<organism evidence="8 9">
    <name type="scientific">Nitrolancea hollandica Lb</name>
    <dbReference type="NCBI Taxonomy" id="1129897"/>
    <lineage>
        <taxon>Bacteria</taxon>
        <taxon>Pseudomonadati</taxon>
        <taxon>Thermomicrobiota</taxon>
        <taxon>Thermomicrobia</taxon>
        <taxon>Sphaerobacterales</taxon>
        <taxon>Sphaerobacterineae</taxon>
        <taxon>Sphaerobacteraceae</taxon>
        <taxon>Nitrolancea</taxon>
    </lineage>
</organism>
<dbReference type="GO" id="GO:0022625">
    <property type="term" value="C:cytosolic large ribosomal subunit"/>
    <property type="evidence" value="ECO:0007669"/>
    <property type="project" value="TreeGrafter"/>
</dbReference>
<keyword evidence="2 7" id="KW-0699">rRNA-binding</keyword>
<dbReference type="AlphaFoldDB" id="I4EC56"/>
<keyword evidence="4 7" id="KW-0689">Ribosomal protein</keyword>
<dbReference type="GO" id="GO:0003735">
    <property type="term" value="F:structural constituent of ribosome"/>
    <property type="evidence" value="ECO:0007669"/>
    <property type="project" value="InterPro"/>
</dbReference>
<dbReference type="Proteomes" id="UP000004221">
    <property type="component" value="Unassembled WGS sequence"/>
</dbReference>
<protein>
    <recommendedName>
        <fullName evidence="6 7">Large ribosomal subunit protein uL18</fullName>
    </recommendedName>
</protein>
<dbReference type="CDD" id="cd00432">
    <property type="entry name" value="Ribosomal_L18_L5e"/>
    <property type="match status" value="1"/>
</dbReference>
<reference evidence="8 9" key="1">
    <citation type="journal article" date="2012" name="ISME J.">
        <title>Nitrification expanded: discovery, physiology and genomics of a nitrite-oxidizing bacterium from the phylum Chloroflexi.</title>
        <authorList>
            <person name="Sorokin D.Y."/>
            <person name="Lucker S."/>
            <person name="Vejmelkova D."/>
            <person name="Kostrikina N.A."/>
            <person name="Kleerebezem R."/>
            <person name="Rijpstra W.I."/>
            <person name="Damste J.S."/>
            <person name="Le Paslier D."/>
            <person name="Muyzer G."/>
            <person name="Wagner M."/>
            <person name="van Loosdrecht M.C."/>
            <person name="Daims H."/>
        </authorList>
    </citation>
    <scope>NUCLEOTIDE SEQUENCE [LARGE SCALE GENOMIC DNA]</scope>
    <source>
        <strain evidence="9">none</strain>
    </source>
</reference>
<dbReference type="Gene3D" id="3.30.420.100">
    <property type="match status" value="1"/>
</dbReference>
<dbReference type="GO" id="GO:0008097">
    <property type="term" value="F:5S rRNA binding"/>
    <property type="evidence" value="ECO:0007669"/>
    <property type="project" value="TreeGrafter"/>
</dbReference>
<dbReference type="FunFam" id="3.30.420.100:FF:000001">
    <property type="entry name" value="50S ribosomal protein L18"/>
    <property type="match status" value="1"/>
</dbReference>
<comment type="similarity">
    <text evidence="1 7">Belongs to the universal ribosomal protein uL18 family.</text>
</comment>
<evidence type="ECO:0000256" key="6">
    <source>
        <dbReference type="ARBA" id="ARBA00035197"/>
    </source>
</evidence>
<evidence type="ECO:0000313" key="8">
    <source>
        <dbReference type="EMBL" id="CCF82268.1"/>
    </source>
</evidence>
<sequence length="124" mass="14096">MRYQYKRQLSTRRRRHLRVRAKVSGTAERPRLNVFRSNVHIYAQVIDDVTGRTLAAASTIEPTVRERLPEEHPKVQEALVVGKIIGERSLAKGITQVVFDRGGYKYHGRVKAVAEGAREAGLEF</sequence>
<comment type="caution">
    <text evidence="8">The sequence shown here is derived from an EMBL/GenBank/DDBJ whole genome shotgun (WGS) entry which is preliminary data.</text>
</comment>
<keyword evidence="9" id="KW-1185">Reference proteome</keyword>
<accession>I4EC56</accession>
<evidence type="ECO:0000256" key="4">
    <source>
        <dbReference type="ARBA" id="ARBA00022980"/>
    </source>
</evidence>
<dbReference type="GO" id="GO:0006412">
    <property type="term" value="P:translation"/>
    <property type="evidence" value="ECO:0007669"/>
    <property type="project" value="UniProtKB-UniRule"/>
</dbReference>
<dbReference type="NCBIfam" id="TIGR00060">
    <property type="entry name" value="L18_bact"/>
    <property type="match status" value="1"/>
</dbReference>
<dbReference type="PANTHER" id="PTHR12899:SF3">
    <property type="entry name" value="LARGE RIBOSOMAL SUBUNIT PROTEIN UL18M"/>
    <property type="match status" value="1"/>
</dbReference>
<keyword evidence="5 7" id="KW-0687">Ribonucleoprotein</keyword>
<proteinExistence type="inferred from homology"/>
<dbReference type="EMBL" id="CAGS01000001">
    <property type="protein sequence ID" value="CCF82268.1"/>
    <property type="molecule type" value="Genomic_DNA"/>
</dbReference>
<evidence type="ECO:0000256" key="1">
    <source>
        <dbReference type="ARBA" id="ARBA00007116"/>
    </source>
</evidence>
<dbReference type="HAMAP" id="MF_01337_B">
    <property type="entry name" value="Ribosomal_uL18_B"/>
    <property type="match status" value="1"/>
</dbReference>
<dbReference type="RefSeq" id="WP_008474371.1">
    <property type="nucleotide sequence ID" value="NZ_CAGS01000001.1"/>
</dbReference>
<dbReference type="OrthoDB" id="9810939at2"/>
<dbReference type="PANTHER" id="PTHR12899">
    <property type="entry name" value="39S RIBOSOMAL PROTEIN L18, MITOCHONDRIAL"/>
    <property type="match status" value="1"/>
</dbReference>
<dbReference type="SUPFAM" id="SSF53137">
    <property type="entry name" value="Translational machinery components"/>
    <property type="match status" value="1"/>
</dbReference>
<evidence type="ECO:0000256" key="2">
    <source>
        <dbReference type="ARBA" id="ARBA00022730"/>
    </source>
</evidence>
<dbReference type="InterPro" id="IPR057268">
    <property type="entry name" value="Ribosomal_L18"/>
</dbReference>
<dbReference type="InterPro" id="IPR005484">
    <property type="entry name" value="Ribosomal_uL18_bac/plant/anim"/>
</dbReference>
<evidence type="ECO:0000313" key="9">
    <source>
        <dbReference type="Proteomes" id="UP000004221"/>
    </source>
</evidence>
<name>I4EC56_9BACT</name>
<keyword evidence="3 7" id="KW-0694">RNA-binding</keyword>
<dbReference type="Pfam" id="PF00861">
    <property type="entry name" value="Ribosomal_L18p"/>
    <property type="match status" value="1"/>
</dbReference>
<dbReference type="InterPro" id="IPR004389">
    <property type="entry name" value="Ribosomal_uL18_bac-type"/>
</dbReference>
<comment type="subunit">
    <text evidence="7">Part of the 50S ribosomal subunit; part of the 5S rRNA/L5/L18/L25 subcomplex. Contacts the 5S and 23S rRNAs.</text>
</comment>
<comment type="function">
    <text evidence="7">This is one of the proteins that bind and probably mediate the attachment of the 5S RNA into the large ribosomal subunit, where it forms part of the central protuberance.</text>
</comment>
<evidence type="ECO:0000256" key="7">
    <source>
        <dbReference type="HAMAP-Rule" id="MF_01337"/>
    </source>
</evidence>
<evidence type="ECO:0000256" key="5">
    <source>
        <dbReference type="ARBA" id="ARBA00023274"/>
    </source>
</evidence>
<gene>
    <name evidence="7 8" type="primary">rplR</name>
    <name evidence="8" type="ORF">NITHO_10003</name>
</gene>
<evidence type="ECO:0000256" key="3">
    <source>
        <dbReference type="ARBA" id="ARBA00022884"/>
    </source>
</evidence>